<feature type="transmembrane region" description="Helical" evidence="2">
    <location>
        <begin position="63"/>
        <end position="81"/>
    </location>
</feature>
<feature type="transmembrane region" description="Helical" evidence="2">
    <location>
        <begin position="249"/>
        <end position="273"/>
    </location>
</feature>
<feature type="transmembrane region" description="Helical" evidence="2">
    <location>
        <begin position="20"/>
        <end position="43"/>
    </location>
</feature>
<dbReference type="GO" id="GO:0005886">
    <property type="term" value="C:plasma membrane"/>
    <property type="evidence" value="ECO:0007669"/>
    <property type="project" value="TreeGrafter"/>
</dbReference>
<dbReference type="STRING" id="1913578.LPB140_00135"/>
<sequence>MQQLSDAQKSGSFRWEFSRLLMLAWPVILTNLNWSLMGLIDVAVVSQLGTDELAALAAARMPAWVALAIAIAGLSGVLVFAARADGAGQYEQSGDILRQGLILAAICGCISMGIFLLFPVQILSALFIAAPIQLPSAAVMSAYAWGFPGQLIMVTAAYFLEGISQPKKVMMVNLGILPINGIITYYWAMGGGPFDAMGAVGAGYATSLSSTIGALWMVYLASFNADRILRGTYLFQWALWKGAGRNLAALAKFGITPGIASGLELGGFIFLVALSTQMGNEAAAAFQLMLSVHNVGFALSIGIASALGVRVGNAMGAAQGHDVPRRIFMAAIMAILILGVMSIIAIIFAGHISMWFESDAAVGALAASMMIVMLSFLIFDGLQMLFTYALRSLGRQEIAAFNGIIAFFVIMGGSAYYFTHAGWGAIGLAWAAGIGMLSATILHLWALIRSRHLMTAQIC</sequence>
<dbReference type="Pfam" id="PF01554">
    <property type="entry name" value="MatE"/>
    <property type="match status" value="2"/>
</dbReference>
<dbReference type="AlphaFoldDB" id="A0A1L3J8S3"/>
<keyword evidence="1" id="KW-0813">Transport</keyword>
<evidence type="ECO:0000313" key="4">
    <source>
        <dbReference type="Proteomes" id="UP000242561"/>
    </source>
</evidence>
<feature type="transmembrane region" description="Helical" evidence="2">
    <location>
        <begin position="361"/>
        <end position="386"/>
    </location>
</feature>
<dbReference type="InterPro" id="IPR002528">
    <property type="entry name" value="MATE_fam"/>
</dbReference>
<gene>
    <name evidence="3" type="ORF">LPB140_00135</name>
</gene>
<proteinExistence type="predicted"/>
<dbReference type="Proteomes" id="UP000242561">
    <property type="component" value="Chromosome"/>
</dbReference>
<feature type="transmembrane region" description="Helical" evidence="2">
    <location>
        <begin position="425"/>
        <end position="448"/>
    </location>
</feature>
<feature type="transmembrane region" description="Helical" evidence="2">
    <location>
        <begin position="327"/>
        <end position="349"/>
    </location>
</feature>
<keyword evidence="2" id="KW-1133">Transmembrane helix</keyword>
<dbReference type="GO" id="GO:0015297">
    <property type="term" value="F:antiporter activity"/>
    <property type="evidence" value="ECO:0007669"/>
    <property type="project" value="InterPro"/>
</dbReference>
<feature type="transmembrane region" description="Helical" evidence="2">
    <location>
        <begin position="101"/>
        <end position="130"/>
    </location>
</feature>
<keyword evidence="2" id="KW-0472">Membrane</keyword>
<keyword evidence="2" id="KW-0812">Transmembrane</keyword>
<dbReference type="PANTHER" id="PTHR43298:SF2">
    <property type="entry name" value="FMN_FAD EXPORTER YEEO-RELATED"/>
    <property type="match status" value="1"/>
</dbReference>
<evidence type="ECO:0000256" key="2">
    <source>
        <dbReference type="SAM" id="Phobius"/>
    </source>
</evidence>
<dbReference type="NCBIfam" id="TIGR00797">
    <property type="entry name" value="matE"/>
    <property type="match status" value="1"/>
</dbReference>
<dbReference type="RefSeq" id="WP_072558156.1">
    <property type="nucleotide sequence ID" value="NZ_CP018154.1"/>
</dbReference>
<dbReference type="GO" id="GO:0042910">
    <property type="term" value="F:xenobiotic transmembrane transporter activity"/>
    <property type="evidence" value="ECO:0007669"/>
    <property type="project" value="InterPro"/>
</dbReference>
<feature type="transmembrane region" description="Helical" evidence="2">
    <location>
        <begin position="398"/>
        <end position="419"/>
    </location>
</feature>
<evidence type="ECO:0000256" key="1">
    <source>
        <dbReference type="ARBA" id="ARBA00022448"/>
    </source>
</evidence>
<feature type="transmembrane region" description="Helical" evidence="2">
    <location>
        <begin position="285"/>
        <end position="307"/>
    </location>
</feature>
<accession>A0A1L3J8S3</accession>
<dbReference type="InterPro" id="IPR050222">
    <property type="entry name" value="MATE_MdtK"/>
</dbReference>
<feature type="transmembrane region" description="Helical" evidence="2">
    <location>
        <begin position="201"/>
        <end position="221"/>
    </location>
</feature>
<keyword evidence="4" id="KW-1185">Reference proteome</keyword>
<dbReference type="KEGG" id="sphl:LPB140_00135"/>
<dbReference type="EMBL" id="CP018154">
    <property type="protein sequence ID" value="APG61510.1"/>
    <property type="molecule type" value="Genomic_DNA"/>
</dbReference>
<dbReference type="OrthoDB" id="9780160at2"/>
<feature type="transmembrane region" description="Helical" evidence="2">
    <location>
        <begin position="172"/>
        <end position="189"/>
    </location>
</feature>
<protein>
    <submittedName>
        <fullName evidence="3">Uncharacterized protein</fullName>
    </submittedName>
</protein>
<feature type="transmembrane region" description="Helical" evidence="2">
    <location>
        <begin position="142"/>
        <end position="160"/>
    </location>
</feature>
<dbReference type="PANTHER" id="PTHR43298">
    <property type="entry name" value="MULTIDRUG RESISTANCE PROTEIN NORM-RELATED"/>
    <property type="match status" value="1"/>
</dbReference>
<organism evidence="3 4">
    <name type="scientific">Sphingorhabdus lutea</name>
    <dbReference type="NCBI Taxonomy" id="1913578"/>
    <lineage>
        <taxon>Bacteria</taxon>
        <taxon>Pseudomonadati</taxon>
        <taxon>Pseudomonadota</taxon>
        <taxon>Alphaproteobacteria</taxon>
        <taxon>Sphingomonadales</taxon>
        <taxon>Sphingomonadaceae</taxon>
        <taxon>Sphingorhabdus</taxon>
    </lineage>
</organism>
<name>A0A1L3J8S3_9SPHN</name>
<reference evidence="3 4" key="1">
    <citation type="submission" date="2016-11" db="EMBL/GenBank/DDBJ databases">
        <title>Sphingorhabdus sp. LPB0140, isolated from marine environment.</title>
        <authorList>
            <person name="Kim E."/>
            <person name="Yi H."/>
        </authorList>
    </citation>
    <scope>NUCLEOTIDE SEQUENCE [LARGE SCALE GENOMIC DNA]</scope>
    <source>
        <strain evidence="3 4">LPB0140</strain>
    </source>
</reference>
<evidence type="ECO:0000313" key="3">
    <source>
        <dbReference type="EMBL" id="APG61510.1"/>
    </source>
</evidence>